<dbReference type="InterPro" id="IPR015590">
    <property type="entry name" value="Aldehyde_DH_dom"/>
</dbReference>
<evidence type="ECO:0000256" key="1">
    <source>
        <dbReference type="ARBA" id="ARBA00023002"/>
    </source>
</evidence>
<feature type="domain" description="Aldehyde dehydrogenase" evidence="2">
    <location>
        <begin position="164"/>
        <end position="441"/>
    </location>
</feature>
<dbReference type="Pfam" id="PF00171">
    <property type="entry name" value="Aldedh"/>
    <property type="match status" value="1"/>
</dbReference>
<keyword evidence="1" id="KW-0560">Oxidoreductase</keyword>
<sequence>MTDLIQLDVLGPAGPYRSRNRATVADVSGRPVAELSLAPTVYVDRAMAALRRATPLPLDERVAAIAHAGQLFATSTINGQTVAEYEHAVSRVGGIPIQVVRAATATAMRRTEQLYNNLQHARPWGAVGDWRDPLTHAGRAVWSRRGEVFAVHAAGNHPGTHTLWPEALALGYRVAVRPSRREPFTPHRLVTALRMAGFGDDHVMLLPTDHAAAESLLRGADLAYGSDEVIRQYADDPLVLPLNPGRSKILLTAETDWPKHLDTIVDSISHHGGTGCVNATAVLVEGDPAPVAEAIADRLALLPNLPPEDEKAVLPVQASSVARALEKFVLDKATGARALLGGAGFVEELGDGSAVLRPVVHQLERPDDPRAGVELPFPCLWVAPWSREAGIVPLRNTLVLGVHTKDERLISALVDEPSIANVYVGAHPTYWTDTGIPHDGHLAHFLMRTKGFIRG</sequence>
<protein>
    <submittedName>
        <fullName evidence="3">Aldehyde dehydrogenase family protein</fullName>
    </submittedName>
</protein>
<dbReference type="Proteomes" id="UP000280197">
    <property type="component" value="Chromosome"/>
</dbReference>
<dbReference type="InterPro" id="IPR016161">
    <property type="entry name" value="Ald_DH/histidinol_DH"/>
</dbReference>
<dbReference type="Gene3D" id="3.40.605.10">
    <property type="entry name" value="Aldehyde Dehydrogenase, Chain A, domain 1"/>
    <property type="match status" value="1"/>
</dbReference>
<dbReference type="EMBL" id="CP034463">
    <property type="protein sequence ID" value="AZP14873.1"/>
    <property type="molecule type" value="Genomic_DNA"/>
</dbReference>
<evidence type="ECO:0000259" key="2">
    <source>
        <dbReference type="Pfam" id="PF00171"/>
    </source>
</evidence>
<dbReference type="KEGG" id="saqu:EJC51_01095"/>
<dbReference type="SUPFAM" id="SSF53720">
    <property type="entry name" value="ALDH-like"/>
    <property type="match status" value="1"/>
</dbReference>
<evidence type="ECO:0000313" key="4">
    <source>
        <dbReference type="Proteomes" id="UP000280197"/>
    </source>
</evidence>
<gene>
    <name evidence="3" type="ORF">EJC51_01095</name>
</gene>
<dbReference type="GO" id="GO:0016620">
    <property type="term" value="F:oxidoreductase activity, acting on the aldehyde or oxo group of donors, NAD or NADP as acceptor"/>
    <property type="evidence" value="ECO:0007669"/>
    <property type="project" value="InterPro"/>
</dbReference>
<proteinExistence type="predicted"/>
<dbReference type="InterPro" id="IPR016163">
    <property type="entry name" value="Ald_DH_C"/>
</dbReference>
<name>A0A3Q9BV85_9ACTN</name>
<keyword evidence="4" id="KW-1185">Reference proteome</keyword>
<dbReference type="Gene3D" id="3.40.309.10">
    <property type="entry name" value="Aldehyde Dehydrogenase, Chain A, domain 2"/>
    <property type="match status" value="1"/>
</dbReference>
<dbReference type="InterPro" id="IPR016162">
    <property type="entry name" value="Ald_DH_N"/>
</dbReference>
<dbReference type="AlphaFoldDB" id="A0A3Q9BV85"/>
<evidence type="ECO:0000313" key="3">
    <source>
        <dbReference type="EMBL" id="AZP14873.1"/>
    </source>
</evidence>
<accession>A0A3Q9BV85</accession>
<organism evidence="3 4">
    <name type="scientific">Streptomyces aquilus</name>
    <dbReference type="NCBI Taxonomy" id="2548456"/>
    <lineage>
        <taxon>Bacteria</taxon>
        <taxon>Bacillati</taxon>
        <taxon>Actinomycetota</taxon>
        <taxon>Actinomycetes</taxon>
        <taxon>Kitasatosporales</taxon>
        <taxon>Streptomycetaceae</taxon>
        <taxon>Streptomyces</taxon>
    </lineage>
</organism>
<reference evidence="3 4" key="1">
    <citation type="submission" date="2018-12" db="EMBL/GenBank/DDBJ databases">
        <authorList>
            <person name="Li K."/>
        </authorList>
    </citation>
    <scope>NUCLEOTIDE SEQUENCE [LARGE SCALE GENOMIC DNA]</scope>
    <source>
        <strain evidence="4">CR22</strain>
    </source>
</reference>
<dbReference type="RefSeq" id="WP_126269260.1">
    <property type="nucleotide sequence ID" value="NZ_CP034463.1"/>
</dbReference>